<dbReference type="RefSeq" id="WP_021618254.1">
    <property type="nucleotide sequence ID" value="NZ_KE952645.1"/>
</dbReference>
<evidence type="ECO:0000313" key="3">
    <source>
        <dbReference type="Proteomes" id="UP000016519"/>
    </source>
</evidence>
<gene>
    <name evidence="2" type="ORF">HMPREF9244_01128</name>
</gene>
<keyword evidence="3" id="KW-1185">Reference proteome</keyword>
<protein>
    <submittedName>
        <fullName evidence="2">Uncharacterized protein</fullName>
    </submittedName>
</protein>
<reference evidence="2 3" key="1">
    <citation type="submission" date="2013-08" db="EMBL/GenBank/DDBJ databases">
        <authorList>
            <person name="Weinstock G."/>
            <person name="Sodergren E."/>
            <person name="Wylie T."/>
            <person name="Fulton L."/>
            <person name="Fulton R."/>
            <person name="Fronick C."/>
            <person name="O'Laughlin M."/>
            <person name="Godfrey J."/>
            <person name="Miner T."/>
            <person name="Herter B."/>
            <person name="Appelbaum E."/>
            <person name="Cordes M."/>
            <person name="Lek S."/>
            <person name="Wollam A."/>
            <person name="Pepin K.H."/>
            <person name="Palsikar V.B."/>
            <person name="Mitreva M."/>
            <person name="Wilson R.K."/>
        </authorList>
    </citation>
    <scope>NUCLEOTIDE SEQUENCE [LARGE SCALE GENOMIC DNA]</scope>
    <source>
        <strain evidence="2 3">F0580</strain>
    </source>
</reference>
<evidence type="ECO:0000313" key="2">
    <source>
        <dbReference type="EMBL" id="ERH30366.1"/>
    </source>
</evidence>
<keyword evidence="1" id="KW-1133">Transmembrane helix</keyword>
<dbReference type="EMBL" id="AWSI01000034">
    <property type="protein sequence ID" value="ERH30366.1"/>
    <property type="molecule type" value="Genomic_DNA"/>
</dbReference>
<organism evidence="2 3">
    <name type="scientific">Alloscardovia omnicolens F0580</name>
    <dbReference type="NCBI Taxonomy" id="1321816"/>
    <lineage>
        <taxon>Bacteria</taxon>
        <taxon>Bacillati</taxon>
        <taxon>Actinomycetota</taxon>
        <taxon>Actinomycetes</taxon>
        <taxon>Bifidobacteriales</taxon>
        <taxon>Bifidobacteriaceae</taxon>
        <taxon>Alloscardovia</taxon>
    </lineage>
</organism>
<evidence type="ECO:0000256" key="1">
    <source>
        <dbReference type="SAM" id="Phobius"/>
    </source>
</evidence>
<feature type="transmembrane region" description="Helical" evidence="1">
    <location>
        <begin position="15"/>
        <end position="38"/>
    </location>
</feature>
<dbReference type="Proteomes" id="UP000016519">
    <property type="component" value="Unassembled WGS sequence"/>
</dbReference>
<comment type="caution">
    <text evidence="2">The sequence shown here is derived from an EMBL/GenBank/DDBJ whole genome shotgun (WGS) entry which is preliminary data.</text>
</comment>
<sequence>MEKYEFTATTSKSDIIIGFAFPALLMFPILGINLALFYLGPNNFIKENQVILFVMVVICLAGAYALIKKIQQSLIQQELKIEFEQVNDFWRICAMNTILSAR</sequence>
<feature type="transmembrane region" description="Helical" evidence="1">
    <location>
        <begin position="50"/>
        <end position="67"/>
    </location>
</feature>
<proteinExistence type="predicted"/>
<name>U1R8N7_9BIFI</name>
<keyword evidence="1" id="KW-0472">Membrane</keyword>
<dbReference type="AlphaFoldDB" id="U1R8N7"/>
<dbReference type="HOGENOM" id="CLU_2271457_0_0_11"/>
<keyword evidence="1" id="KW-0812">Transmembrane</keyword>
<accession>U1R8N7</accession>